<keyword evidence="2" id="KW-1185">Reference proteome</keyword>
<sequence length="74" mass="8390">MEDGLEEAHILQIFGSRGIEGWARELPLTWPKMGWPIMHNVHGWPAIMAAACEDRDRCRRVDLLGVVRHLAGCL</sequence>
<accession>A0A2I0AMI4</accession>
<organism evidence="1 2">
    <name type="scientific">Apostasia shenzhenica</name>
    <dbReference type="NCBI Taxonomy" id="1088818"/>
    <lineage>
        <taxon>Eukaryota</taxon>
        <taxon>Viridiplantae</taxon>
        <taxon>Streptophyta</taxon>
        <taxon>Embryophyta</taxon>
        <taxon>Tracheophyta</taxon>
        <taxon>Spermatophyta</taxon>
        <taxon>Magnoliopsida</taxon>
        <taxon>Liliopsida</taxon>
        <taxon>Asparagales</taxon>
        <taxon>Orchidaceae</taxon>
        <taxon>Apostasioideae</taxon>
        <taxon>Apostasia</taxon>
    </lineage>
</organism>
<dbReference type="Proteomes" id="UP000236161">
    <property type="component" value="Unassembled WGS sequence"/>
</dbReference>
<gene>
    <name evidence="1" type="ORF">AXF42_Ash002091</name>
</gene>
<dbReference type="EMBL" id="KZ451969">
    <property type="protein sequence ID" value="PKA56788.1"/>
    <property type="molecule type" value="Genomic_DNA"/>
</dbReference>
<dbReference type="AlphaFoldDB" id="A0A2I0AMI4"/>
<evidence type="ECO:0000313" key="1">
    <source>
        <dbReference type="EMBL" id="PKA56788.1"/>
    </source>
</evidence>
<proteinExistence type="predicted"/>
<reference evidence="1 2" key="1">
    <citation type="journal article" date="2017" name="Nature">
        <title>The Apostasia genome and the evolution of orchids.</title>
        <authorList>
            <person name="Zhang G.Q."/>
            <person name="Liu K.W."/>
            <person name="Li Z."/>
            <person name="Lohaus R."/>
            <person name="Hsiao Y.Y."/>
            <person name="Niu S.C."/>
            <person name="Wang J.Y."/>
            <person name="Lin Y.C."/>
            <person name="Xu Q."/>
            <person name="Chen L.J."/>
            <person name="Yoshida K."/>
            <person name="Fujiwara S."/>
            <person name="Wang Z.W."/>
            <person name="Zhang Y.Q."/>
            <person name="Mitsuda N."/>
            <person name="Wang M."/>
            <person name="Liu G.H."/>
            <person name="Pecoraro L."/>
            <person name="Huang H.X."/>
            <person name="Xiao X.J."/>
            <person name="Lin M."/>
            <person name="Wu X.Y."/>
            <person name="Wu W.L."/>
            <person name="Chen Y.Y."/>
            <person name="Chang S.B."/>
            <person name="Sakamoto S."/>
            <person name="Ohme-Takagi M."/>
            <person name="Yagi M."/>
            <person name="Zeng S.J."/>
            <person name="Shen C.Y."/>
            <person name="Yeh C.M."/>
            <person name="Luo Y.B."/>
            <person name="Tsai W.C."/>
            <person name="Van de Peer Y."/>
            <person name="Liu Z.J."/>
        </authorList>
    </citation>
    <scope>NUCLEOTIDE SEQUENCE [LARGE SCALE GENOMIC DNA]</scope>
    <source>
        <strain evidence="2">cv. Shenzhen</strain>
        <tissue evidence="1">Stem</tissue>
    </source>
</reference>
<evidence type="ECO:0000313" key="2">
    <source>
        <dbReference type="Proteomes" id="UP000236161"/>
    </source>
</evidence>
<name>A0A2I0AMI4_9ASPA</name>
<protein>
    <submittedName>
        <fullName evidence="1">Uncharacterized protein</fullName>
    </submittedName>
</protein>